<gene>
    <name evidence="8" type="ORF">METZ01_LOCUS228283</name>
</gene>
<evidence type="ECO:0000256" key="4">
    <source>
        <dbReference type="ARBA" id="ARBA00022741"/>
    </source>
</evidence>
<dbReference type="PANTHER" id="PTHR43700:SF1">
    <property type="entry name" value="PHOSPHORIBOSYLAMINOIMIDAZOLE-SUCCINOCARBOXAMIDE SYNTHASE"/>
    <property type="match status" value="1"/>
</dbReference>
<keyword evidence="3" id="KW-0436">Ligase</keyword>
<accession>A0A382GKD9</accession>
<evidence type="ECO:0000256" key="2">
    <source>
        <dbReference type="ARBA" id="ARBA00012217"/>
    </source>
</evidence>
<dbReference type="EC" id="6.3.2.6" evidence="2"/>
<evidence type="ECO:0000256" key="3">
    <source>
        <dbReference type="ARBA" id="ARBA00022598"/>
    </source>
</evidence>
<dbReference type="GO" id="GO:0005737">
    <property type="term" value="C:cytoplasm"/>
    <property type="evidence" value="ECO:0007669"/>
    <property type="project" value="TreeGrafter"/>
</dbReference>
<dbReference type="InterPro" id="IPR028923">
    <property type="entry name" value="SAICAR_synt/ADE2_N"/>
</dbReference>
<dbReference type="GO" id="GO:0004639">
    <property type="term" value="F:phosphoribosylaminoimidazolesuccinocarboxamide synthase activity"/>
    <property type="evidence" value="ECO:0007669"/>
    <property type="project" value="UniProtKB-EC"/>
</dbReference>
<dbReference type="CDD" id="cd01414">
    <property type="entry name" value="SAICAR_synt_Sc"/>
    <property type="match status" value="1"/>
</dbReference>
<evidence type="ECO:0000256" key="1">
    <source>
        <dbReference type="ARBA" id="ARBA00004672"/>
    </source>
</evidence>
<feature type="non-terminal residue" evidence="8">
    <location>
        <position position="191"/>
    </location>
</feature>
<sequence>MSNTINSITETNLGNIWHRGKVRDTYEINNNQLLMISTDRISSFDVVLNDPIPGKGIILTEMSKFWFSKLSDVVNNHFDRNPTTNDLKGISEDELSRGIIANKATRIDIECVVRGYLAGSGLKEYQSNQTVCGIKLPSGLVESSKLNEPIFTPSTKAEVGHDENITFEQMCDLVGADLSEKLKEISLNLYN</sequence>
<dbReference type="GO" id="GO:0006189">
    <property type="term" value="P:'de novo' IMP biosynthetic process"/>
    <property type="evidence" value="ECO:0007669"/>
    <property type="project" value="UniProtKB-UniPathway"/>
</dbReference>
<reference evidence="8" key="1">
    <citation type="submission" date="2018-05" db="EMBL/GenBank/DDBJ databases">
        <authorList>
            <person name="Lanie J.A."/>
            <person name="Ng W.-L."/>
            <person name="Kazmierczak K.M."/>
            <person name="Andrzejewski T.M."/>
            <person name="Davidsen T.M."/>
            <person name="Wayne K.J."/>
            <person name="Tettelin H."/>
            <person name="Glass J.I."/>
            <person name="Rusch D."/>
            <person name="Podicherti R."/>
            <person name="Tsui H.-C.T."/>
            <person name="Winkler M.E."/>
        </authorList>
    </citation>
    <scope>NUCLEOTIDE SEQUENCE</scope>
</reference>
<evidence type="ECO:0000256" key="5">
    <source>
        <dbReference type="ARBA" id="ARBA00022755"/>
    </source>
</evidence>
<evidence type="ECO:0000313" key="8">
    <source>
        <dbReference type="EMBL" id="SVB75429.1"/>
    </source>
</evidence>
<keyword evidence="5" id="KW-0658">Purine biosynthesis</keyword>
<comment type="pathway">
    <text evidence="1">Purine metabolism; IMP biosynthesis via de novo pathway; 5-amino-1-(5-phospho-D-ribosyl)imidazole-4-carboxamide from 5-amino-1-(5-phospho-D-ribosyl)imidazole-4-carboxylate: step 1/2.</text>
</comment>
<keyword evidence="6" id="KW-0067">ATP-binding</keyword>
<dbReference type="Gene3D" id="3.30.470.20">
    <property type="entry name" value="ATP-grasp fold, B domain"/>
    <property type="match status" value="1"/>
</dbReference>
<feature type="domain" description="SAICAR synthetase/ADE2 N-terminal" evidence="7">
    <location>
        <begin position="18"/>
        <end position="191"/>
    </location>
</feature>
<dbReference type="Gene3D" id="3.30.200.20">
    <property type="entry name" value="Phosphorylase Kinase, domain 1"/>
    <property type="match status" value="1"/>
</dbReference>
<protein>
    <recommendedName>
        <fullName evidence="2">phosphoribosylaminoimidazolesuccinocarboxamide synthase</fullName>
        <ecNumber evidence="2">6.3.2.6</ecNumber>
    </recommendedName>
</protein>
<evidence type="ECO:0000259" key="7">
    <source>
        <dbReference type="Pfam" id="PF01259"/>
    </source>
</evidence>
<dbReference type="GO" id="GO:0005524">
    <property type="term" value="F:ATP binding"/>
    <property type="evidence" value="ECO:0007669"/>
    <property type="project" value="UniProtKB-KW"/>
</dbReference>
<dbReference type="Pfam" id="PF01259">
    <property type="entry name" value="SAICAR_synt"/>
    <property type="match status" value="1"/>
</dbReference>
<dbReference type="UniPathway" id="UPA00074">
    <property type="reaction ID" value="UER00131"/>
</dbReference>
<organism evidence="8">
    <name type="scientific">marine metagenome</name>
    <dbReference type="NCBI Taxonomy" id="408172"/>
    <lineage>
        <taxon>unclassified sequences</taxon>
        <taxon>metagenomes</taxon>
        <taxon>ecological metagenomes</taxon>
    </lineage>
</organism>
<dbReference type="EMBL" id="UINC01055953">
    <property type="protein sequence ID" value="SVB75429.1"/>
    <property type="molecule type" value="Genomic_DNA"/>
</dbReference>
<evidence type="ECO:0000256" key="6">
    <source>
        <dbReference type="ARBA" id="ARBA00022840"/>
    </source>
</evidence>
<keyword evidence="4" id="KW-0547">Nucleotide-binding</keyword>
<dbReference type="AlphaFoldDB" id="A0A382GKD9"/>
<dbReference type="PANTHER" id="PTHR43700">
    <property type="entry name" value="PHOSPHORIBOSYLAMINOIMIDAZOLE-SUCCINOCARBOXAMIDE SYNTHASE"/>
    <property type="match status" value="1"/>
</dbReference>
<dbReference type="SUPFAM" id="SSF56104">
    <property type="entry name" value="SAICAR synthase-like"/>
    <property type="match status" value="1"/>
</dbReference>
<proteinExistence type="predicted"/>
<name>A0A382GKD9_9ZZZZ</name>